<keyword evidence="3" id="KW-1185">Reference proteome</keyword>
<evidence type="ECO:0008006" key="4">
    <source>
        <dbReference type="Google" id="ProtNLM"/>
    </source>
</evidence>
<evidence type="ECO:0000256" key="1">
    <source>
        <dbReference type="SAM" id="SignalP"/>
    </source>
</evidence>
<evidence type="ECO:0000313" key="2">
    <source>
        <dbReference type="EMBL" id="KHK93547.1"/>
    </source>
</evidence>
<dbReference type="EMBL" id="JTDI01000001">
    <property type="protein sequence ID" value="KHK93547.1"/>
    <property type="molecule type" value="Genomic_DNA"/>
</dbReference>
<feature type="signal peptide" evidence="1">
    <location>
        <begin position="1"/>
        <end position="27"/>
    </location>
</feature>
<organism evidence="2 3">
    <name type="scientific">Novosphingobium malaysiense</name>
    <dbReference type="NCBI Taxonomy" id="1348853"/>
    <lineage>
        <taxon>Bacteria</taxon>
        <taxon>Pseudomonadati</taxon>
        <taxon>Pseudomonadota</taxon>
        <taxon>Alphaproteobacteria</taxon>
        <taxon>Sphingomonadales</taxon>
        <taxon>Sphingomonadaceae</taxon>
        <taxon>Novosphingobium</taxon>
    </lineage>
</organism>
<name>A0A0B1ZWL7_9SPHN</name>
<comment type="caution">
    <text evidence="2">The sequence shown here is derived from an EMBL/GenBank/DDBJ whole genome shotgun (WGS) entry which is preliminary data.</text>
</comment>
<keyword evidence="1" id="KW-0732">Signal</keyword>
<protein>
    <recommendedName>
        <fullName evidence="4">Lipoprotein</fullName>
    </recommendedName>
</protein>
<dbReference type="STRING" id="1348853.LK12_04680"/>
<reference evidence="2 3" key="1">
    <citation type="submission" date="2014-10" db="EMBL/GenBank/DDBJ databases">
        <title>Genome sequence of Novosphingobium malaysiense MUSC 273(T).</title>
        <authorList>
            <person name="Lee L.-H."/>
        </authorList>
    </citation>
    <scope>NUCLEOTIDE SEQUENCE [LARGE SCALE GENOMIC DNA]</scope>
    <source>
        <strain evidence="2 3">MUSC 273</strain>
    </source>
</reference>
<feature type="chain" id="PRO_5002069276" description="Lipoprotein" evidence="1">
    <location>
        <begin position="28"/>
        <end position="351"/>
    </location>
</feature>
<dbReference type="RefSeq" id="WP_039279796.1">
    <property type="nucleotide sequence ID" value="NZ_JTDI01000001.1"/>
</dbReference>
<proteinExistence type="predicted"/>
<dbReference type="Proteomes" id="UP000031057">
    <property type="component" value="Unassembled WGS sequence"/>
</dbReference>
<accession>A0A0B1ZWL7</accession>
<dbReference type="AlphaFoldDB" id="A0A0B1ZWL7"/>
<evidence type="ECO:0000313" key="3">
    <source>
        <dbReference type="Proteomes" id="UP000031057"/>
    </source>
</evidence>
<gene>
    <name evidence="2" type="ORF">LK12_04680</name>
</gene>
<sequence length="351" mass="36036">MKMTFKSKCIRALLPLAAMAWGTQAHAAPPSGSCGVTGTAVASTGIYYDPFGTTGLQQATIPLTLTRTTGSGGAKTQEVYFVLTQPAGSPAYQVQATEPGGSTYTNVLYYENAVPANLPTISTNTSGQIAYIFGGASQPDTATFNILVTVPPGTDLSAGKPITFGIRYVCKGTGGLSNVETPTDQSNAVTIDVHVLSALRTYYAGSTLDFGEIGNISTASLGAAPRRTSPSNYVSVLSSGAYGVTLSSANGFLLKKPGAATADDQVAYQLKFLGMSVDHASNPTPGTTAISRSCQRAGLNSGNQLYIQGTLEEGGQGKNPSPTYSDTLTITVTPLISTDSGTDACGSYSVP</sequence>
<dbReference type="OrthoDB" id="7182889at2"/>